<dbReference type="PANTHER" id="PTHR31465:SF13">
    <property type="entry name" value="RTA1 DOMAIN PROTEIN-RELATED"/>
    <property type="match status" value="1"/>
</dbReference>
<gene>
    <name evidence="6" type="ORF">IW261DRAFT_1585489</name>
</gene>
<feature type="transmembrane region" description="Helical" evidence="5">
    <location>
        <begin position="136"/>
        <end position="154"/>
    </location>
</feature>
<evidence type="ECO:0000256" key="3">
    <source>
        <dbReference type="ARBA" id="ARBA00022989"/>
    </source>
</evidence>
<organism evidence="6 7">
    <name type="scientific">Armillaria novae-zelandiae</name>
    <dbReference type="NCBI Taxonomy" id="153914"/>
    <lineage>
        <taxon>Eukaryota</taxon>
        <taxon>Fungi</taxon>
        <taxon>Dikarya</taxon>
        <taxon>Basidiomycota</taxon>
        <taxon>Agaricomycotina</taxon>
        <taxon>Agaricomycetes</taxon>
        <taxon>Agaricomycetidae</taxon>
        <taxon>Agaricales</taxon>
        <taxon>Marasmiineae</taxon>
        <taxon>Physalacriaceae</taxon>
        <taxon>Armillaria</taxon>
    </lineage>
</organism>
<evidence type="ECO:0000313" key="7">
    <source>
        <dbReference type="Proteomes" id="UP001175227"/>
    </source>
</evidence>
<feature type="transmembrane region" description="Helical" evidence="5">
    <location>
        <begin position="96"/>
        <end position="115"/>
    </location>
</feature>
<comment type="subcellular location">
    <subcellularLocation>
        <location evidence="1">Membrane</location>
        <topology evidence="1">Multi-pass membrane protein</topology>
    </subcellularLocation>
</comment>
<evidence type="ECO:0000256" key="2">
    <source>
        <dbReference type="ARBA" id="ARBA00022692"/>
    </source>
</evidence>
<dbReference type="InterPro" id="IPR007568">
    <property type="entry name" value="RTA1"/>
</dbReference>
<sequence length="253" mass="28516">MSEPSLLPYPLRVFVAREIGAYNYDNRGAFISSTILFLFGAYVDFPLFISSPFFNSYVVSTFLGIDLIIVVLTGVGGLCVANSSLSQNDVNLGKNLLKAALLLQIASVCTLVAITGRYHYRFRCYKTGTLPNNLRTILIVLYVSCTLITVRTIYRTVEYFETATLNVYADPLHIIFEAMFMFMFLNTALLNAFHPSRFLPVNDKIYLAQNGVTEIEGPGYEDKRHFLLTLFDPFDIIGIIIQKGRERNVLGEE</sequence>
<evidence type="ECO:0000256" key="5">
    <source>
        <dbReference type="SAM" id="Phobius"/>
    </source>
</evidence>
<feature type="transmembrane region" description="Helical" evidence="5">
    <location>
        <begin position="29"/>
        <end position="49"/>
    </location>
</feature>
<dbReference type="Pfam" id="PF04479">
    <property type="entry name" value="RTA1"/>
    <property type="match status" value="1"/>
</dbReference>
<protein>
    <recommendedName>
        <fullName evidence="8">RTA1 domain protein</fullName>
    </recommendedName>
</protein>
<proteinExistence type="predicted"/>
<reference evidence="6" key="1">
    <citation type="submission" date="2023-06" db="EMBL/GenBank/DDBJ databases">
        <authorList>
            <consortium name="Lawrence Berkeley National Laboratory"/>
            <person name="Ahrendt S."/>
            <person name="Sahu N."/>
            <person name="Indic B."/>
            <person name="Wong-Bajracharya J."/>
            <person name="Merenyi Z."/>
            <person name="Ke H.-M."/>
            <person name="Monk M."/>
            <person name="Kocsube S."/>
            <person name="Drula E."/>
            <person name="Lipzen A."/>
            <person name="Balint B."/>
            <person name="Henrissat B."/>
            <person name="Andreopoulos B."/>
            <person name="Martin F.M."/>
            <person name="Harder C.B."/>
            <person name="Rigling D."/>
            <person name="Ford K.L."/>
            <person name="Foster G.D."/>
            <person name="Pangilinan J."/>
            <person name="Papanicolaou A."/>
            <person name="Barry K."/>
            <person name="LaButti K."/>
            <person name="Viragh M."/>
            <person name="Koriabine M."/>
            <person name="Yan M."/>
            <person name="Riley R."/>
            <person name="Champramary S."/>
            <person name="Plett K.L."/>
            <person name="Tsai I.J."/>
            <person name="Slot J."/>
            <person name="Sipos G."/>
            <person name="Plett J."/>
            <person name="Nagy L.G."/>
            <person name="Grigoriev I.V."/>
        </authorList>
    </citation>
    <scope>NUCLEOTIDE SEQUENCE</scope>
    <source>
        <strain evidence="6">ICMP 16352</strain>
    </source>
</reference>
<keyword evidence="7" id="KW-1185">Reference proteome</keyword>
<keyword evidence="3 5" id="KW-1133">Transmembrane helix</keyword>
<name>A0AA39UA60_9AGAR</name>
<dbReference type="AlphaFoldDB" id="A0AA39UA60"/>
<evidence type="ECO:0000313" key="6">
    <source>
        <dbReference type="EMBL" id="KAK0474929.1"/>
    </source>
</evidence>
<dbReference type="Proteomes" id="UP001175227">
    <property type="component" value="Unassembled WGS sequence"/>
</dbReference>
<evidence type="ECO:0000256" key="1">
    <source>
        <dbReference type="ARBA" id="ARBA00004141"/>
    </source>
</evidence>
<keyword evidence="2 5" id="KW-0812">Transmembrane</keyword>
<evidence type="ECO:0008006" key="8">
    <source>
        <dbReference type="Google" id="ProtNLM"/>
    </source>
</evidence>
<accession>A0AA39UA60</accession>
<evidence type="ECO:0000256" key="4">
    <source>
        <dbReference type="ARBA" id="ARBA00023136"/>
    </source>
</evidence>
<feature type="transmembrane region" description="Helical" evidence="5">
    <location>
        <begin position="61"/>
        <end position="84"/>
    </location>
</feature>
<dbReference type="PANTHER" id="PTHR31465">
    <property type="entry name" value="PROTEIN RTA1-RELATED"/>
    <property type="match status" value="1"/>
</dbReference>
<dbReference type="EMBL" id="JAUEPR010000025">
    <property type="protein sequence ID" value="KAK0474929.1"/>
    <property type="molecule type" value="Genomic_DNA"/>
</dbReference>
<comment type="caution">
    <text evidence="6">The sequence shown here is derived from an EMBL/GenBank/DDBJ whole genome shotgun (WGS) entry which is preliminary data.</text>
</comment>
<feature type="transmembrane region" description="Helical" evidence="5">
    <location>
        <begin position="174"/>
        <end position="193"/>
    </location>
</feature>
<keyword evidence="4 5" id="KW-0472">Membrane</keyword>
<dbReference type="GO" id="GO:0016020">
    <property type="term" value="C:membrane"/>
    <property type="evidence" value="ECO:0007669"/>
    <property type="project" value="UniProtKB-SubCell"/>
</dbReference>